<evidence type="ECO:0000256" key="4">
    <source>
        <dbReference type="ARBA" id="ARBA00023136"/>
    </source>
</evidence>
<dbReference type="GO" id="GO:0016020">
    <property type="term" value="C:membrane"/>
    <property type="evidence" value="ECO:0007669"/>
    <property type="project" value="UniProtKB-SubCell"/>
</dbReference>
<evidence type="ECO:0000313" key="6">
    <source>
        <dbReference type="EMBL" id="CAE2273938.1"/>
    </source>
</evidence>
<evidence type="ECO:0000256" key="2">
    <source>
        <dbReference type="ARBA" id="ARBA00022692"/>
    </source>
</evidence>
<accession>A0A6U6IXR7</accession>
<keyword evidence="4 5" id="KW-0472">Membrane</keyword>
<feature type="transmembrane region" description="Helical" evidence="5">
    <location>
        <begin position="457"/>
        <end position="479"/>
    </location>
</feature>
<feature type="transmembrane region" description="Helical" evidence="5">
    <location>
        <begin position="38"/>
        <end position="60"/>
    </location>
</feature>
<dbReference type="PANTHER" id="PTHR31652:SF0">
    <property type="entry name" value="LIMR FAMILY PROTEIN DDB_G0283707-RELATED"/>
    <property type="match status" value="1"/>
</dbReference>
<evidence type="ECO:0000256" key="1">
    <source>
        <dbReference type="ARBA" id="ARBA00004141"/>
    </source>
</evidence>
<name>A0A6U6IXR7_9STRA</name>
<feature type="transmembrane region" description="Helical" evidence="5">
    <location>
        <begin position="234"/>
        <end position="257"/>
    </location>
</feature>
<evidence type="ECO:0000256" key="3">
    <source>
        <dbReference type="ARBA" id="ARBA00022989"/>
    </source>
</evidence>
<gene>
    <name evidence="6" type="ORF">OAUR00152_LOCUS33710</name>
    <name evidence="7" type="ORF">OAUR00152_LOCUS33712</name>
</gene>
<dbReference type="EMBL" id="HBKQ01048793">
    <property type="protein sequence ID" value="CAE2273938.1"/>
    <property type="molecule type" value="Transcribed_RNA"/>
</dbReference>
<reference evidence="6" key="1">
    <citation type="submission" date="2021-01" db="EMBL/GenBank/DDBJ databases">
        <authorList>
            <person name="Corre E."/>
            <person name="Pelletier E."/>
            <person name="Niang G."/>
            <person name="Scheremetjew M."/>
            <person name="Finn R."/>
            <person name="Kale V."/>
            <person name="Holt S."/>
            <person name="Cochrane G."/>
            <person name="Meng A."/>
            <person name="Brown T."/>
            <person name="Cohen L."/>
        </authorList>
    </citation>
    <scope>NUCLEOTIDE SEQUENCE</scope>
    <source>
        <strain evidence="6">Isolate 1302-5</strain>
    </source>
</reference>
<dbReference type="Pfam" id="PF04791">
    <property type="entry name" value="LMBR1"/>
    <property type="match status" value="2"/>
</dbReference>
<feature type="transmembrane region" description="Helical" evidence="5">
    <location>
        <begin position="407"/>
        <end position="429"/>
    </location>
</feature>
<proteinExistence type="predicted"/>
<keyword evidence="3 5" id="KW-1133">Transmembrane helix</keyword>
<comment type="subcellular location">
    <subcellularLocation>
        <location evidence="1">Membrane</location>
        <topology evidence="1">Multi-pass membrane protein</topology>
    </subcellularLocation>
</comment>
<feature type="transmembrane region" description="Helical" evidence="5">
    <location>
        <begin position="360"/>
        <end position="387"/>
    </location>
</feature>
<feature type="transmembrane region" description="Helical" evidence="5">
    <location>
        <begin position="137"/>
        <end position="156"/>
    </location>
</feature>
<evidence type="ECO:0000313" key="7">
    <source>
        <dbReference type="EMBL" id="CAE2273943.1"/>
    </source>
</evidence>
<organism evidence="6">
    <name type="scientific">Odontella aurita</name>
    <dbReference type="NCBI Taxonomy" id="265563"/>
    <lineage>
        <taxon>Eukaryota</taxon>
        <taxon>Sar</taxon>
        <taxon>Stramenopiles</taxon>
        <taxon>Ochrophyta</taxon>
        <taxon>Bacillariophyta</taxon>
        <taxon>Mediophyceae</taxon>
        <taxon>Biddulphiophycidae</taxon>
        <taxon>Eupodiscales</taxon>
        <taxon>Odontellaceae</taxon>
        <taxon>Odontella</taxon>
    </lineage>
</organism>
<dbReference type="InterPro" id="IPR006876">
    <property type="entry name" value="LMBR1-like_membr_prot"/>
</dbReference>
<keyword evidence="2 5" id="KW-0812">Transmembrane</keyword>
<dbReference type="EMBL" id="HBKQ01048796">
    <property type="protein sequence ID" value="CAE2273943.1"/>
    <property type="molecule type" value="Transcribed_RNA"/>
</dbReference>
<protein>
    <submittedName>
        <fullName evidence="6">Uncharacterized protein</fullName>
    </submittedName>
</protein>
<feature type="transmembrane region" description="Helical" evidence="5">
    <location>
        <begin position="510"/>
        <end position="528"/>
    </location>
</feature>
<dbReference type="PANTHER" id="PTHR31652">
    <property type="entry name" value="LIMR FAMILY PROTEIN DDB_G0283707-RELATED"/>
    <property type="match status" value="1"/>
</dbReference>
<sequence length="549" mass="62232">MVDWFLVLAIVVALLILLVVGVYLIVNYSHPEDKNEAYFPKLVTLMGFVIAGATVLLLPLDVANGEGYPGCAGYDTKFCGGLNMTLFWDIFYWLVPIWVWIMIPFSTFYYEADDGMLMAGTSVGAKPNSRLCEAIKYQIMVLIIVGLFFALTYLFLNETAIPVMEYNGTDFAAAYQIQPYNQSNVSQFVSFSSSQLADMGPDDKKVILGTSDPFEGTEVLATSISTFFAGLMAWLGWFFFALFGGVGLASMPLDLILRFVNRPRHMDAVEFAEAEMSIRERVNELVDIGELIKIDQDEKENSGGKGGWFKIKSRDERQEAKEEKKTLLQFKQAVYLLEQDVEDFKNCSSNYQSYNPLIPYAALIFGVISFVVSIFWILHIILYIIPLGLGKNPVTPFLNSYFMWFDGWFPLFGVLSVAIFTVYLMFCAVKGCFKFGLRFLFFTLHPMKVNGTYMSSFLFNTGLVLLCALPIVQFCVTAFDSYAIYATVNQVFGTQIHYLKFFNYFWTNNVFVYMLLAFSVLTALYLGCRPRDTSADSLELRDRLKSRRG</sequence>
<feature type="transmembrane region" description="Helical" evidence="5">
    <location>
        <begin position="6"/>
        <end position="26"/>
    </location>
</feature>
<dbReference type="AlphaFoldDB" id="A0A6U6IXR7"/>
<evidence type="ECO:0000256" key="5">
    <source>
        <dbReference type="SAM" id="Phobius"/>
    </source>
</evidence>
<feature type="transmembrane region" description="Helical" evidence="5">
    <location>
        <begin position="90"/>
        <end position="110"/>
    </location>
</feature>